<dbReference type="PROSITE" id="PS50089">
    <property type="entry name" value="ZF_RING_2"/>
    <property type="match status" value="1"/>
</dbReference>
<dbReference type="InParanoid" id="B8BXX7"/>
<dbReference type="SMART" id="SM00184">
    <property type="entry name" value="RING"/>
    <property type="match status" value="1"/>
</dbReference>
<sequence length="483" mass="52458">MPPTTIDSPSSSAAVVTSAAAASPSHFETASLKLIPLTKDEAFARLTQMGKNVKFDDAKPLKKEYDVPRREITLKLCDSSHDVVDVDADDVVEKRHVHHARRFHDGSVAASVCLGRNNATGINHRAVSRALIDVSMIGGIREGDGTKKEVVALDGTDVTDSEEQKVDTNNDDTKTKKDNSKEEQFTPKAFYSLRKPEGSHAVYLDGKEIQQPVGRRCPLQHGQIIGLWGPDNFAYLVDISMNRESEEEAAKNNNVVGNLKSEGEDSIDIVSPKKRRVLSPTTSVSRCNPTAHEQLRKRAHQLMVGECTCAMCMDILVKSTFAYPCGHAFCADCTEDVNNTCPSCRGKVEGWMPARSFDTMIWATALQGCFDSDDAQFYLDRRREGGEDDATADEKACILGTGAKEAMGGTNAYLSMHQMQNFNAIALTTATVPPLFASSVNRPHNNNSNSLFGAAAASFPTTATSNPRFSTVGKSADDAICLD</sequence>
<dbReference type="GO" id="GO:0006511">
    <property type="term" value="P:ubiquitin-dependent protein catabolic process"/>
    <property type="evidence" value="ECO:0000318"/>
    <property type="project" value="GO_Central"/>
</dbReference>
<dbReference type="GO" id="GO:0000151">
    <property type="term" value="C:ubiquitin ligase complex"/>
    <property type="evidence" value="ECO:0000318"/>
    <property type="project" value="GO_Central"/>
</dbReference>
<accession>B8BXX7</accession>
<dbReference type="InterPro" id="IPR001841">
    <property type="entry name" value="Znf_RING"/>
</dbReference>
<dbReference type="PANTHER" id="PTHR23041:SF78">
    <property type="entry name" value="E3 UBIQUITIN-PROTEIN LIGASE RNF4"/>
    <property type="match status" value="1"/>
</dbReference>
<keyword evidence="1" id="KW-0479">Metal-binding</keyword>
<gene>
    <name evidence="4" type="ORF">THAPSDRAFT_3486</name>
</gene>
<dbReference type="GO" id="GO:0008270">
    <property type="term" value="F:zinc ion binding"/>
    <property type="evidence" value="ECO:0007669"/>
    <property type="project" value="UniProtKB-KW"/>
</dbReference>
<dbReference type="Proteomes" id="UP000001449">
    <property type="component" value="Chromosome 3"/>
</dbReference>
<dbReference type="GO" id="GO:0005829">
    <property type="term" value="C:cytosol"/>
    <property type="evidence" value="ECO:0000318"/>
    <property type="project" value="GO_Central"/>
</dbReference>
<feature type="compositionally biased region" description="Basic and acidic residues" evidence="2">
    <location>
        <begin position="162"/>
        <end position="182"/>
    </location>
</feature>
<feature type="region of interest" description="Disordered" evidence="2">
    <location>
        <begin position="155"/>
        <end position="182"/>
    </location>
</feature>
<dbReference type="Pfam" id="PF13920">
    <property type="entry name" value="zf-C3HC4_3"/>
    <property type="match status" value="1"/>
</dbReference>
<dbReference type="InterPro" id="IPR013083">
    <property type="entry name" value="Znf_RING/FYVE/PHD"/>
</dbReference>
<keyword evidence="1" id="KW-0863">Zinc-finger</keyword>
<evidence type="ECO:0000259" key="3">
    <source>
        <dbReference type="PROSITE" id="PS50089"/>
    </source>
</evidence>
<dbReference type="InterPro" id="IPR047134">
    <property type="entry name" value="RNF4"/>
</dbReference>
<reference evidence="4 5" key="2">
    <citation type="journal article" date="2008" name="Nature">
        <title>The Phaeodactylum genome reveals the evolutionary history of diatom genomes.</title>
        <authorList>
            <person name="Bowler C."/>
            <person name="Allen A.E."/>
            <person name="Badger J.H."/>
            <person name="Grimwood J."/>
            <person name="Jabbari K."/>
            <person name="Kuo A."/>
            <person name="Maheswari U."/>
            <person name="Martens C."/>
            <person name="Maumus F."/>
            <person name="Otillar R.P."/>
            <person name="Rayko E."/>
            <person name="Salamov A."/>
            <person name="Vandepoele K."/>
            <person name="Beszteri B."/>
            <person name="Gruber A."/>
            <person name="Heijde M."/>
            <person name="Katinka M."/>
            <person name="Mock T."/>
            <person name="Valentin K."/>
            <person name="Verret F."/>
            <person name="Berges J.A."/>
            <person name="Brownlee C."/>
            <person name="Cadoret J.P."/>
            <person name="Chiovitti A."/>
            <person name="Choi C.J."/>
            <person name="Coesel S."/>
            <person name="De Martino A."/>
            <person name="Detter J.C."/>
            <person name="Durkin C."/>
            <person name="Falciatore A."/>
            <person name="Fournet J."/>
            <person name="Haruta M."/>
            <person name="Huysman M.J."/>
            <person name="Jenkins B.D."/>
            <person name="Jiroutova K."/>
            <person name="Jorgensen R.E."/>
            <person name="Joubert Y."/>
            <person name="Kaplan A."/>
            <person name="Kroger N."/>
            <person name="Kroth P.G."/>
            <person name="La Roche J."/>
            <person name="Lindquist E."/>
            <person name="Lommer M."/>
            <person name="Martin-Jezequel V."/>
            <person name="Lopez P.J."/>
            <person name="Lucas S."/>
            <person name="Mangogna M."/>
            <person name="McGinnis K."/>
            <person name="Medlin L.K."/>
            <person name="Montsant A."/>
            <person name="Oudot-Le Secq M.P."/>
            <person name="Napoli C."/>
            <person name="Obornik M."/>
            <person name="Parker M.S."/>
            <person name="Petit J.L."/>
            <person name="Porcel B.M."/>
            <person name="Poulsen N."/>
            <person name="Robison M."/>
            <person name="Rychlewski L."/>
            <person name="Rynearson T.A."/>
            <person name="Schmutz J."/>
            <person name="Shapiro H."/>
            <person name="Siaut M."/>
            <person name="Stanley M."/>
            <person name="Sussman M.R."/>
            <person name="Taylor A.R."/>
            <person name="Vardi A."/>
            <person name="von Dassow P."/>
            <person name="Vyverman W."/>
            <person name="Willis A."/>
            <person name="Wyrwicz L.S."/>
            <person name="Rokhsar D.S."/>
            <person name="Weissenbach J."/>
            <person name="Armbrust E.V."/>
            <person name="Green B.R."/>
            <person name="Van de Peer Y."/>
            <person name="Grigoriev I.V."/>
        </authorList>
    </citation>
    <scope>NUCLEOTIDE SEQUENCE [LARGE SCALE GENOMIC DNA]</scope>
    <source>
        <strain evidence="4 5">CCMP1335</strain>
    </source>
</reference>
<dbReference type="GO" id="GO:0016567">
    <property type="term" value="P:protein ubiquitination"/>
    <property type="evidence" value="ECO:0000318"/>
    <property type="project" value="GO_Central"/>
</dbReference>
<reference evidence="4 5" key="1">
    <citation type="journal article" date="2004" name="Science">
        <title>The genome of the diatom Thalassiosira pseudonana: ecology, evolution, and metabolism.</title>
        <authorList>
            <person name="Armbrust E.V."/>
            <person name="Berges J.A."/>
            <person name="Bowler C."/>
            <person name="Green B.R."/>
            <person name="Martinez D."/>
            <person name="Putnam N.H."/>
            <person name="Zhou S."/>
            <person name="Allen A.E."/>
            <person name="Apt K.E."/>
            <person name="Bechner M."/>
            <person name="Brzezinski M.A."/>
            <person name="Chaal B.K."/>
            <person name="Chiovitti A."/>
            <person name="Davis A.K."/>
            <person name="Demarest M.S."/>
            <person name="Detter J.C."/>
            <person name="Glavina T."/>
            <person name="Goodstein D."/>
            <person name="Hadi M.Z."/>
            <person name="Hellsten U."/>
            <person name="Hildebrand M."/>
            <person name="Jenkins B.D."/>
            <person name="Jurka J."/>
            <person name="Kapitonov V.V."/>
            <person name="Kroger N."/>
            <person name="Lau W.W."/>
            <person name="Lane T.W."/>
            <person name="Larimer F.W."/>
            <person name="Lippmeier J.C."/>
            <person name="Lucas S."/>
            <person name="Medina M."/>
            <person name="Montsant A."/>
            <person name="Obornik M."/>
            <person name="Parker M.S."/>
            <person name="Palenik B."/>
            <person name="Pazour G.J."/>
            <person name="Richardson P.M."/>
            <person name="Rynearson T.A."/>
            <person name="Saito M.A."/>
            <person name="Schwartz D.C."/>
            <person name="Thamatrakoln K."/>
            <person name="Valentin K."/>
            <person name="Vardi A."/>
            <person name="Wilkerson F.P."/>
            <person name="Rokhsar D.S."/>
        </authorList>
    </citation>
    <scope>NUCLEOTIDE SEQUENCE [LARGE SCALE GENOMIC DNA]</scope>
    <source>
        <strain evidence="4 5">CCMP1335</strain>
    </source>
</reference>
<protein>
    <recommendedName>
        <fullName evidence="3">RING-type domain-containing protein</fullName>
    </recommendedName>
</protein>
<dbReference type="EMBL" id="CM000640">
    <property type="protein sequence ID" value="EED94282.1"/>
    <property type="molecule type" value="Genomic_DNA"/>
</dbReference>
<feature type="domain" description="RING-type" evidence="3">
    <location>
        <begin position="309"/>
        <end position="345"/>
    </location>
</feature>
<evidence type="ECO:0000313" key="4">
    <source>
        <dbReference type="EMBL" id="EED94282.1"/>
    </source>
</evidence>
<evidence type="ECO:0000313" key="5">
    <source>
        <dbReference type="Proteomes" id="UP000001449"/>
    </source>
</evidence>
<dbReference type="GeneID" id="7448772"/>
<dbReference type="STRING" id="35128.B8BXX7"/>
<name>B8BXX7_THAPS</name>
<dbReference type="eggNOG" id="ENOG502TB35">
    <property type="taxonomic scope" value="Eukaryota"/>
</dbReference>
<dbReference type="Gene3D" id="3.30.40.10">
    <property type="entry name" value="Zinc/RING finger domain, C3HC4 (zinc finger)"/>
    <property type="match status" value="1"/>
</dbReference>
<dbReference type="HOGENOM" id="CLU_565642_0_0_1"/>
<dbReference type="AlphaFoldDB" id="B8BXX7"/>
<proteinExistence type="predicted"/>
<dbReference type="SUPFAM" id="SSF57850">
    <property type="entry name" value="RING/U-box"/>
    <property type="match status" value="1"/>
</dbReference>
<dbReference type="PaxDb" id="35128-Thaps3486"/>
<dbReference type="KEGG" id="tps:THAPSDRAFT_3486"/>
<keyword evidence="5" id="KW-1185">Reference proteome</keyword>
<organism evidence="4 5">
    <name type="scientific">Thalassiosira pseudonana</name>
    <name type="common">Marine diatom</name>
    <name type="synonym">Cyclotella nana</name>
    <dbReference type="NCBI Taxonomy" id="35128"/>
    <lineage>
        <taxon>Eukaryota</taxon>
        <taxon>Sar</taxon>
        <taxon>Stramenopiles</taxon>
        <taxon>Ochrophyta</taxon>
        <taxon>Bacillariophyta</taxon>
        <taxon>Coscinodiscophyceae</taxon>
        <taxon>Thalassiosirophycidae</taxon>
        <taxon>Thalassiosirales</taxon>
        <taxon>Thalassiosiraceae</taxon>
        <taxon>Thalassiosira</taxon>
    </lineage>
</organism>
<keyword evidence="1" id="KW-0862">Zinc</keyword>
<dbReference type="RefSeq" id="XP_002288846.1">
    <property type="nucleotide sequence ID" value="XM_002288810.1"/>
</dbReference>
<evidence type="ECO:0000256" key="2">
    <source>
        <dbReference type="SAM" id="MobiDB-lite"/>
    </source>
</evidence>
<evidence type="ECO:0000256" key="1">
    <source>
        <dbReference type="PROSITE-ProRule" id="PRU00175"/>
    </source>
</evidence>
<dbReference type="GO" id="GO:0061630">
    <property type="term" value="F:ubiquitin protein ligase activity"/>
    <property type="evidence" value="ECO:0000318"/>
    <property type="project" value="GO_Central"/>
</dbReference>
<dbReference type="PANTHER" id="PTHR23041">
    <property type="entry name" value="RING FINGER DOMAIN-CONTAINING"/>
    <property type="match status" value="1"/>
</dbReference>